<feature type="compositionally biased region" description="Polar residues" evidence="1">
    <location>
        <begin position="36"/>
        <end position="58"/>
    </location>
</feature>
<reference evidence="2" key="1">
    <citation type="submission" date="2021-01" db="EMBL/GenBank/DDBJ databases">
        <authorList>
            <consortium name="Genoscope - CEA"/>
            <person name="William W."/>
        </authorList>
    </citation>
    <scope>NUCLEOTIDE SEQUENCE</scope>
</reference>
<dbReference type="OrthoDB" id="289534at2759"/>
<evidence type="ECO:0000256" key="1">
    <source>
        <dbReference type="SAM" id="MobiDB-lite"/>
    </source>
</evidence>
<evidence type="ECO:0000313" key="3">
    <source>
        <dbReference type="Proteomes" id="UP000692954"/>
    </source>
</evidence>
<keyword evidence="3" id="KW-1185">Reference proteome</keyword>
<comment type="caution">
    <text evidence="2">The sequence shown here is derived from an EMBL/GenBank/DDBJ whole genome shotgun (WGS) entry which is preliminary data.</text>
</comment>
<accession>A0A8S1MVP4</accession>
<feature type="region of interest" description="Disordered" evidence="1">
    <location>
        <begin position="35"/>
        <end position="58"/>
    </location>
</feature>
<dbReference type="Proteomes" id="UP000692954">
    <property type="component" value="Unassembled WGS sequence"/>
</dbReference>
<evidence type="ECO:0000313" key="2">
    <source>
        <dbReference type="EMBL" id="CAD8081446.1"/>
    </source>
</evidence>
<protein>
    <submittedName>
        <fullName evidence="2">Uncharacterized protein</fullName>
    </submittedName>
</protein>
<proteinExistence type="predicted"/>
<sequence>MNDKFQQTANFFYPQDKPENKQKFVHSRRLLKPKSIVSNPSTQLTTPKRSTDNSGLHTPTQIEEIRKQSEIIRDYEMRKSNNYRILSSNINNRCNNPQQISFGNRFQFVNDQKIYRFTQSPQQQINKLPEIFNHRNSCQGFKQQYRIQSSQNKRDTITNFNVENPKEVYVRQCLQNLELKRTIQKQNDTKQINQPISFLQTKQQMKMINRIFSGKRDS</sequence>
<name>A0A8S1MVP4_9CILI</name>
<gene>
    <name evidence="2" type="ORF">PSON_ATCC_30995.1.T0420043</name>
</gene>
<dbReference type="EMBL" id="CAJJDN010000042">
    <property type="protein sequence ID" value="CAD8081446.1"/>
    <property type="molecule type" value="Genomic_DNA"/>
</dbReference>
<organism evidence="2 3">
    <name type="scientific">Paramecium sonneborni</name>
    <dbReference type="NCBI Taxonomy" id="65129"/>
    <lineage>
        <taxon>Eukaryota</taxon>
        <taxon>Sar</taxon>
        <taxon>Alveolata</taxon>
        <taxon>Ciliophora</taxon>
        <taxon>Intramacronucleata</taxon>
        <taxon>Oligohymenophorea</taxon>
        <taxon>Peniculida</taxon>
        <taxon>Parameciidae</taxon>
        <taxon>Paramecium</taxon>
    </lineage>
</organism>
<dbReference type="AlphaFoldDB" id="A0A8S1MVP4"/>